<protein>
    <recommendedName>
        <fullName evidence="1">N-acetyltransferase domain-containing protein</fullName>
    </recommendedName>
</protein>
<dbReference type="GO" id="GO:0008999">
    <property type="term" value="F:protein-N-terminal-alanine acetyltransferase activity"/>
    <property type="evidence" value="ECO:0007669"/>
    <property type="project" value="TreeGrafter"/>
</dbReference>
<dbReference type="PANTHER" id="PTHR43441:SF3">
    <property type="entry name" value="ACETYLTRANSFERASE"/>
    <property type="match status" value="1"/>
</dbReference>
<dbReference type="PROSITE" id="PS51186">
    <property type="entry name" value="GNAT"/>
    <property type="match status" value="1"/>
</dbReference>
<evidence type="ECO:0000313" key="2">
    <source>
        <dbReference type="EMBL" id="CAA9568484.1"/>
    </source>
</evidence>
<dbReference type="GO" id="GO:0005737">
    <property type="term" value="C:cytoplasm"/>
    <property type="evidence" value="ECO:0007669"/>
    <property type="project" value="TreeGrafter"/>
</dbReference>
<dbReference type="InterPro" id="IPR016181">
    <property type="entry name" value="Acyl_CoA_acyltransferase"/>
</dbReference>
<sequence>MVHRPHPTLIPLPAELRSERVLLRPLLEDDAEAVFAAIDEAREHLRPWMDWVDKHQTVEDTRDYCLRCAASWLLRSDLTLGIFDAASSVYLGGTGMHEPDWTLRSFEIGYWIRPTAEGHGFVGEAVRLLTGLALERLDARRVEIRCDATNERSRRVAEKAGFVYEGTLRNDSLTTAGEPRSTLVFSLIPEDYTRFS</sequence>
<dbReference type="Gene3D" id="3.40.630.30">
    <property type="match status" value="1"/>
</dbReference>
<dbReference type="PANTHER" id="PTHR43441">
    <property type="entry name" value="RIBOSOMAL-PROTEIN-SERINE ACETYLTRANSFERASE"/>
    <property type="match status" value="1"/>
</dbReference>
<dbReference type="Pfam" id="PF13302">
    <property type="entry name" value="Acetyltransf_3"/>
    <property type="match status" value="1"/>
</dbReference>
<reference evidence="2" key="1">
    <citation type="submission" date="2020-02" db="EMBL/GenBank/DDBJ databases">
        <authorList>
            <person name="Meier V. D."/>
        </authorList>
    </citation>
    <scope>NUCLEOTIDE SEQUENCE</scope>
    <source>
        <strain evidence="2">AVDCRST_MAG59</strain>
    </source>
</reference>
<name>A0A6J4V3K2_9BACT</name>
<dbReference type="AlphaFoldDB" id="A0A6J4V3K2"/>
<accession>A0A6J4V3K2</accession>
<proteinExistence type="predicted"/>
<feature type="domain" description="N-acetyltransferase" evidence="1">
    <location>
        <begin position="21"/>
        <end position="184"/>
    </location>
</feature>
<dbReference type="SUPFAM" id="SSF55729">
    <property type="entry name" value="Acyl-CoA N-acyltransferases (Nat)"/>
    <property type="match status" value="1"/>
</dbReference>
<dbReference type="GO" id="GO:1990189">
    <property type="term" value="F:protein N-terminal-serine acetyltransferase activity"/>
    <property type="evidence" value="ECO:0007669"/>
    <property type="project" value="TreeGrafter"/>
</dbReference>
<dbReference type="EMBL" id="CADCWF010000226">
    <property type="protein sequence ID" value="CAA9568484.1"/>
    <property type="molecule type" value="Genomic_DNA"/>
</dbReference>
<dbReference type="InterPro" id="IPR000182">
    <property type="entry name" value="GNAT_dom"/>
</dbReference>
<gene>
    <name evidence="2" type="ORF">AVDCRST_MAG59-3265</name>
</gene>
<organism evidence="2">
    <name type="scientific">uncultured Thermomicrobiales bacterium</name>
    <dbReference type="NCBI Taxonomy" id="1645740"/>
    <lineage>
        <taxon>Bacteria</taxon>
        <taxon>Pseudomonadati</taxon>
        <taxon>Thermomicrobiota</taxon>
        <taxon>Thermomicrobia</taxon>
        <taxon>Thermomicrobiales</taxon>
        <taxon>environmental samples</taxon>
    </lineage>
</organism>
<evidence type="ECO:0000259" key="1">
    <source>
        <dbReference type="PROSITE" id="PS51186"/>
    </source>
</evidence>
<dbReference type="InterPro" id="IPR051908">
    <property type="entry name" value="Ribosomal_N-acetyltransferase"/>
</dbReference>